<dbReference type="AlphaFoldDB" id="A0A4S8L7G2"/>
<dbReference type="EMBL" id="ML179598">
    <property type="protein sequence ID" value="THU84450.1"/>
    <property type="molecule type" value="Genomic_DNA"/>
</dbReference>
<dbReference type="Proteomes" id="UP000297245">
    <property type="component" value="Unassembled WGS sequence"/>
</dbReference>
<sequence length="85" mass="10502">QQIFVDIGIRSNFRIPKIHFMNHYLESIELFGTLDNFNTEYTERLHIDLAKDAYRSTNRKDEYSQMTKWLERKEKVMRHDNHIQW</sequence>
<gene>
    <name evidence="1" type="ORF">K435DRAFT_571519</name>
</gene>
<name>A0A4S8L7G2_DENBC</name>
<organism evidence="1 2">
    <name type="scientific">Dendrothele bispora (strain CBS 962.96)</name>
    <dbReference type="NCBI Taxonomy" id="1314807"/>
    <lineage>
        <taxon>Eukaryota</taxon>
        <taxon>Fungi</taxon>
        <taxon>Dikarya</taxon>
        <taxon>Basidiomycota</taxon>
        <taxon>Agaricomycotina</taxon>
        <taxon>Agaricomycetes</taxon>
        <taxon>Agaricomycetidae</taxon>
        <taxon>Agaricales</taxon>
        <taxon>Agaricales incertae sedis</taxon>
        <taxon>Dendrothele</taxon>
    </lineage>
</organism>
<protein>
    <submittedName>
        <fullName evidence="1">Uncharacterized protein</fullName>
    </submittedName>
</protein>
<dbReference type="OrthoDB" id="2576233at2759"/>
<feature type="non-terminal residue" evidence="1">
    <location>
        <position position="85"/>
    </location>
</feature>
<feature type="non-terminal residue" evidence="1">
    <location>
        <position position="1"/>
    </location>
</feature>
<accession>A0A4S8L7G2</accession>
<evidence type="ECO:0000313" key="2">
    <source>
        <dbReference type="Proteomes" id="UP000297245"/>
    </source>
</evidence>
<reference evidence="1 2" key="1">
    <citation type="journal article" date="2019" name="Nat. Ecol. Evol.">
        <title>Megaphylogeny resolves global patterns of mushroom evolution.</title>
        <authorList>
            <person name="Varga T."/>
            <person name="Krizsan K."/>
            <person name="Foldi C."/>
            <person name="Dima B."/>
            <person name="Sanchez-Garcia M."/>
            <person name="Sanchez-Ramirez S."/>
            <person name="Szollosi G.J."/>
            <person name="Szarkandi J.G."/>
            <person name="Papp V."/>
            <person name="Albert L."/>
            <person name="Andreopoulos W."/>
            <person name="Angelini C."/>
            <person name="Antonin V."/>
            <person name="Barry K.W."/>
            <person name="Bougher N.L."/>
            <person name="Buchanan P."/>
            <person name="Buyck B."/>
            <person name="Bense V."/>
            <person name="Catcheside P."/>
            <person name="Chovatia M."/>
            <person name="Cooper J."/>
            <person name="Damon W."/>
            <person name="Desjardin D."/>
            <person name="Finy P."/>
            <person name="Geml J."/>
            <person name="Haridas S."/>
            <person name="Hughes K."/>
            <person name="Justo A."/>
            <person name="Karasinski D."/>
            <person name="Kautmanova I."/>
            <person name="Kiss B."/>
            <person name="Kocsube S."/>
            <person name="Kotiranta H."/>
            <person name="LaButti K.M."/>
            <person name="Lechner B.E."/>
            <person name="Liimatainen K."/>
            <person name="Lipzen A."/>
            <person name="Lukacs Z."/>
            <person name="Mihaltcheva S."/>
            <person name="Morgado L.N."/>
            <person name="Niskanen T."/>
            <person name="Noordeloos M.E."/>
            <person name="Ohm R.A."/>
            <person name="Ortiz-Santana B."/>
            <person name="Ovrebo C."/>
            <person name="Racz N."/>
            <person name="Riley R."/>
            <person name="Savchenko A."/>
            <person name="Shiryaev A."/>
            <person name="Soop K."/>
            <person name="Spirin V."/>
            <person name="Szebenyi C."/>
            <person name="Tomsovsky M."/>
            <person name="Tulloss R.E."/>
            <person name="Uehling J."/>
            <person name="Grigoriev I.V."/>
            <person name="Vagvolgyi C."/>
            <person name="Papp T."/>
            <person name="Martin F.M."/>
            <person name="Miettinen O."/>
            <person name="Hibbett D.S."/>
            <person name="Nagy L.G."/>
        </authorList>
    </citation>
    <scope>NUCLEOTIDE SEQUENCE [LARGE SCALE GENOMIC DNA]</scope>
    <source>
        <strain evidence="1 2">CBS 962.96</strain>
    </source>
</reference>
<proteinExistence type="predicted"/>
<evidence type="ECO:0000313" key="1">
    <source>
        <dbReference type="EMBL" id="THU84450.1"/>
    </source>
</evidence>
<keyword evidence="2" id="KW-1185">Reference proteome</keyword>